<gene>
    <name evidence="2" type="ORF">GPECTOR_80g153</name>
</gene>
<reference evidence="3" key="1">
    <citation type="journal article" date="2016" name="Nat. Commun.">
        <title>The Gonium pectorale genome demonstrates co-option of cell cycle regulation during the evolution of multicellularity.</title>
        <authorList>
            <person name="Hanschen E.R."/>
            <person name="Marriage T.N."/>
            <person name="Ferris P.J."/>
            <person name="Hamaji T."/>
            <person name="Toyoda A."/>
            <person name="Fujiyama A."/>
            <person name="Neme R."/>
            <person name="Noguchi H."/>
            <person name="Minakuchi Y."/>
            <person name="Suzuki M."/>
            <person name="Kawai-Toyooka H."/>
            <person name="Smith D.R."/>
            <person name="Sparks H."/>
            <person name="Anderson J."/>
            <person name="Bakaric R."/>
            <person name="Luria V."/>
            <person name="Karger A."/>
            <person name="Kirschner M.W."/>
            <person name="Durand P.M."/>
            <person name="Michod R.E."/>
            <person name="Nozaki H."/>
            <person name="Olson B.J."/>
        </authorList>
    </citation>
    <scope>NUCLEOTIDE SEQUENCE [LARGE SCALE GENOMIC DNA]</scope>
    <source>
        <strain evidence="3">NIES-2863</strain>
    </source>
</reference>
<dbReference type="Proteomes" id="UP000075714">
    <property type="component" value="Unassembled WGS sequence"/>
</dbReference>
<evidence type="ECO:0000313" key="3">
    <source>
        <dbReference type="Proteomes" id="UP000075714"/>
    </source>
</evidence>
<accession>A0A150G1T7</accession>
<keyword evidence="3" id="KW-1185">Reference proteome</keyword>
<name>A0A150G1T7_GONPE</name>
<evidence type="ECO:0000313" key="2">
    <source>
        <dbReference type="EMBL" id="KXZ43793.1"/>
    </source>
</evidence>
<evidence type="ECO:0000256" key="1">
    <source>
        <dbReference type="SAM" id="MobiDB-lite"/>
    </source>
</evidence>
<feature type="region of interest" description="Disordered" evidence="1">
    <location>
        <begin position="19"/>
        <end position="40"/>
    </location>
</feature>
<comment type="caution">
    <text evidence="2">The sequence shown here is derived from an EMBL/GenBank/DDBJ whole genome shotgun (WGS) entry which is preliminary data.</text>
</comment>
<dbReference type="EMBL" id="LSYV01000081">
    <property type="protein sequence ID" value="KXZ43793.1"/>
    <property type="molecule type" value="Genomic_DNA"/>
</dbReference>
<dbReference type="AlphaFoldDB" id="A0A150G1T7"/>
<proteinExistence type="predicted"/>
<organism evidence="2 3">
    <name type="scientific">Gonium pectorale</name>
    <name type="common">Green alga</name>
    <dbReference type="NCBI Taxonomy" id="33097"/>
    <lineage>
        <taxon>Eukaryota</taxon>
        <taxon>Viridiplantae</taxon>
        <taxon>Chlorophyta</taxon>
        <taxon>core chlorophytes</taxon>
        <taxon>Chlorophyceae</taxon>
        <taxon>CS clade</taxon>
        <taxon>Chlamydomonadales</taxon>
        <taxon>Volvocaceae</taxon>
        <taxon>Gonium</taxon>
    </lineage>
</organism>
<sequence>MNPHLADFLLGTGFDQSGRLSGRQKRRDSGVAARRGSEEGSKVLWRGTSLMLEARDSNPRGPGGSSSTCGPVLRLSTSSGATSLRCVLANAAALRALGLADEEAVLDFLASRFSADRGLVGLFQDTVK</sequence>
<protein>
    <submittedName>
        <fullName evidence="2">Uncharacterized protein</fullName>
    </submittedName>
</protein>